<evidence type="ECO:0000313" key="1">
    <source>
        <dbReference type="EMBL" id="MPM55592.1"/>
    </source>
</evidence>
<reference evidence="1" key="1">
    <citation type="submission" date="2019-08" db="EMBL/GenBank/DDBJ databases">
        <authorList>
            <person name="Kucharzyk K."/>
            <person name="Murdoch R.W."/>
            <person name="Higgins S."/>
            <person name="Loffler F."/>
        </authorList>
    </citation>
    <scope>NUCLEOTIDE SEQUENCE</scope>
</reference>
<protein>
    <submittedName>
        <fullName evidence="1">Uncharacterized protein</fullName>
    </submittedName>
</protein>
<organism evidence="1">
    <name type="scientific">bioreactor metagenome</name>
    <dbReference type="NCBI Taxonomy" id="1076179"/>
    <lineage>
        <taxon>unclassified sequences</taxon>
        <taxon>metagenomes</taxon>
        <taxon>ecological metagenomes</taxon>
    </lineage>
</organism>
<dbReference type="AlphaFoldDB" id="A0A645AQQ4"/>
<gene>
    <name evidence="1" type="ORF">SDC9_102389</name>
</gene>
<comment type="caution">
    <text evidence="1">The sequence shown here is derived from an EMBL/GenBank/DDBJ whole genome shotgun (WGS) entry which is preliminary data.</text>
</comment>
<accession>A0A645AQQ4</accession>
<name>A0A645AQQ4_9ZZZZ</name>
<dbReference type="EMBL" id="VSSQ01015342">
    <property type="protein sequence ID" value="MPM55592.1"/>
    <property type="molecule type" value="Genomic_DNA"/>
</dbReference>
<sequence length="288" mass="32047">MVDAFELAPAERKFDFDVDGRLGVVGKFFVLVNAEEVVGKFKFFTIVFDPLFLPVFEPLHAVFAIAEEFHFHLGEFAAAEGEVARIDLIAERLADLGDPERQLLAGGDAHRMEVDENRLAGFGAQVGRMLLVENRPDEGFHHQVEFARFGQVFRAAVRAGGRVFHLVDAVAALAFAAVGHQIAELVEVAGSLPHPRVADDGRVESFDIVAGFDHFVPPERFHRALHPRAVGAVIPEAVDAAIDFGTRKNESAPLAQRYDFFHQHIIFFLGHFLSRFPGEYMNFILKKT</sequence>
<proteinExistence type="predicted"/>